<feature type="region of interest" description="Disordered" evidence="4">
    <location>
        <begin position="75"/>
        <end position="118"/>
    </location>
</feature>
<dbReference type="GO" id="GO:0006414">
    <property type="term" value="P:translational elongation"/>
    <property type="evidence" value="ECO:0007669"/>
    <property type="project" value="InterPro"/>
</dbReference>
<evidence type="ECO:0008006" key="7">
    <source>
        <dbReference type="Google" id="ProtNLM"/>
    </source>
</evidence>
<reference evidence="5 6" key="1">
    <citation type="journal article" date="2019" name="Sci. Rep.">
        <title>Comparative genomics of chytrid fungi reveal insights into the obligate biotrophic and pathogenic lifestyle of Synchytrium endobioticum.</title>
        <authorList>
            <person name="van de Vossenberg B.T.L.H."/>
            <person name="Warris S."/>
            <person name="Nguyen H.D.T."/>
            <person name="van Gent-Pelzer M.P.E."/>
            <person name="Joly D.L."/>
            <person name="van de Geest H.C."/>
            <person name="Bonants P.J.M."/>
            <person name="Smith D.S."/>
            <person name="Levesque C.A."/>
            <person name="van der Lee T.A.J."/>
        </authorList>
    </citation>
    <scope>NUCLEOTIDE SEQUENCE [LARGE SCALE GENOMIC DNA]</scope>
    <source>
        <strain evidence="5 6">JEL517</strain>
    </source>
</reference>
<dbReference type="RefSeq" id="XP_031025983.1">
    <property type="nucleotide sequence ID" value="XM_031168042.1"/>
</dbReference>
<organism evidence="5 6">
    <name type="scientific">Synchytrium microbalum</name>
    <dbReference type="NCBI Taxonomy" id="1806994"/>
    <lineage>
        <taxon>Eukaryota</taxon>
        <taxon>Fungi</taxon>
        <taxon>Fungi incertae sedis</taxon>
        <taxon>Chytridiomycota</taxon>
        <taxon>Chytridiomycota incertae sedis</taxon>
        <taxon>Chytridiomycetes</taxon>
        <taxon>Synchytriales</taxon>
        <taxon>Synchytriaceae</taxon>
        <taxon>Synchytrium</taxon>
    </lineage>
</organism>
<evidence type="ECO:0000256" key="4">
    <source>
        <dbReference type="SAM" id="MobiDB-lite"/>
    </source>
</evidence>
<evidence type="ECO:0000256" key="2">
    <source>
        <dbReference type="ARBA" id="ARBA00022980"/>
    </source>
</evidence>
<dbReference type="InterPro" id="IPR038716">
    <property type="entry name" value="P1/P2_N_sf"/>
</dbReference>
<dbReference type="Proteomes" id="UP000319731">
    <property type="component" value="Unassembled WGS sequence"/>
</dbReference>
<sequence length="118" mass="12066">MSLSTAEAACVYAALILHDEDIEVTSDKLSTLIEAAGVEVEGVWPVLFAKALKGKDLGEILSNVGGGAAPVVAAAPAAAPAAAEPAKDAGKKDAKKEAPKKEEPKEESDEDMGFGLFD</sequence>
<dbReference type="PANTHER" id="PTHR45696:SF10">
    <property type="entry name" value="LARGE RIBOSOMAL SUBUNIT PROTEIN P1"/>
    <property type="match status" value="1"/>
</dbReference>
<name>A0A507C1V5_9FUNG</name>
<dbReference type="GO" id="GO:0002181">
    <property type="term" value="P:cytoplasmic translation"/>
    <property type="evidence" value="ECO:0007669"/>
    <property type="project" value="TreeGrafter"/>
</dbReference>
<gene>
    <name evidence="5" type="ORF">SmJEL517_g02114</name>
</gene>
<feature type="compositionally biased region" description="Low complexity" evidence="4">
    <location>
        <begin position="75"/>
        <end position="84"/>
    </location>
</feature>
<dbReference type="OrthoDB" id="2194681at2759"/>
<keyword evidence="3" id="KW-0687">Ribonucleoprotein</keyword>
<dbReference type="FunFam" id="1.10.10.1410:FF:000001">
    <property type="entry name" value="60S acidic ribosomal protein P1"/>
    <property type="match status" value="1"/>
</dbReference>
<dbReference type="GeneID" id="42003339"/>
<comment type="similarity">
    <text evidence="1">Belongs to the eukaryotic ribosomal protein P1/P2 family.</text>
</comment>
<comment type="caution">
    <text evidence="5">The sequence shown here is derived from an EMBL/GenBank/DDBJ whole genome shotgun (WGS) entry which is preliminary data.</text>
</comment>
<accession>A0A507C1V5</accession>
<proteinExistence type="inferred from homology"/>
<keyword evidence="6" id="KW-1185">Reference proteome</keyword>
<dbReference type="GO" id="GO:0030295">
    <property type="term" value="F:protein kinase activator activity"/>
    <property type="evidence" value="ECO:0007669"/>
    <property type="project" value="TreeGrafter"/>
</dbReference>
<dbReference type="CDD" id="cd05831">
    <property type="entry name" value="Ribosomal_P1"/>
    <property type="match status" value="1"/>
</dbReference>
<protein>
    <recommendedName>
        <fullName evidence="7">60S acidic ribosomal protein P1</fullName>
    </recommendedName>
</protein>
<dbReference type="HAMAP" id="MF_01478">
    <property type="entry name" value="Ribosomal_L12_arch"/>
    <property type="match status" value="1"/>
</dbReference>
<evidence type="ECO:0000313" key="5">
    <source>
        <dbReference type="EMBL" id="TPX35510.1"/>
    </source>
</evidence>
<evidence type="ECO:0000313" key="6">
    <source>
        <dbReference type="Proteomes" id="UP000319731"/>
    </source>
</evidence>
<dbReference type="Gene3D" id="1.10.10.1410">
    <property type="match status" value="1"/>
</dbReference>
<dbReference type="InterPro" id="IPR027534">
    <property type="entry name" value="Ribosomal_P1/P2"/>
</dbReference>
<keyword evidence="2" id="KW-0689">Ribosomal protein</keyword>
<dbReference type="PANTHER" id="PTHR45696">
    <property type="entry name" value="60S ACIDIC RIBOSOMAL PROTEIN P1"/>
    <property type="match status" value="1"/>
</dbReference>
<dbReference type="STRING" id="1806994.A0A507C1V5"/>
<feature type="compositionally biased region" description="Basic and acidic residues" evidence="4">
    <location>
        <begin position="85"/>
        <end position="104"/>
    </location>
</feature>
<evidence type="ECO:0000256" key="1">
    <source>
        <dbReference type="ARBA" id="ARBA00005436"/>
    </source>
</evidence>
<dbReference type="GO" id="GO:0022625">
    <property type="term" value="C:cytosolic large ribosomal subunit"/>
    <property type="evidence" value="ECO:0007669"/>
    <property type="project" value="TreeGrafter"/>
</dbReference>
<dbReference type="GO" id="GO:0003735">
    <property type="term" value="F:structural constituent of ribosome"/>
    <property type="evidence" value="ECO:0007669"/>
    <property type="project" value="InterPro"/>
</dbReference>
<dbReference type="GO" id="GO:0043021">
    <property type="term" value="F:ribonucleoprotein complex binding"/>
    <property type="evidence" value="ECO:0007669"/>
    <property type="project" value="TreeGrafter"/>
</dbReference>
<dbReference type="EMBL" id="QEAO01000008">
    <property type="protein sequence ID" value="TPX35510.1"/>
    <property type="molecule type" value="Genomic_DNA"/>
</dbReference>
<evidence type="ECO:0000256" key="3">
    <source>
        <dbReference type="ARBA" id="ARBA00023274"/>
    </source>
</evidence>
<dbReference type="Pfam" id="PF00428">
    <property type="entry name" value="Ribosomal_60s"/>
    <property type="match status" value="1"/>
</dbReference>
<dbReference type="AlphaFoldDB" id="A0A507C1V5"/>